<reference evidence="2" key="1">
    <citation type="journal article" date="2023" name="Mol. Phylogenet. Evol.">
        <title>Genome-scale phylogeny and comparative genomics of the fungal order Sordariales.</title>
        <authorList>
            <person name="Hensen N."/>
            <person name="Bonometti L."/>
            <person name="Westerberg I."/>
            <person name="Brannstrom I.O."/>
            <person name="Guillou S."/>
            <person name="Cros-Aarteil S."/>
            <person name="Calhoun S."/>
            <person name="Haridas S."/>
            <person name="Kuo A."/>
            <person name="Mondo S."/>
            <person name="Pangilinan J."/>
            <person name="Riley R."/>
            <person name="LaButti K."/>
            <person name="Andreopoulos B."/>
            <person name="Lipzen A."/>
            <person name="Chen C."/>
            <person name="Yan M."/>
            <person name="Daum C."/>
            <person name="Ng V."/>
            <person name="Clum A."/>
            <person name="Steindorff A."/>
            <person name="Ohm R.A."/>
            <person name="Martin F."/>
            <person name="Silar P."/>
            <person name="Natvig D.O."/>
            <person name="Lalanne C."/>
            <person name="Gautier V."/>
            <person name="Ament-Velasquez S.L."/>
            <person name="Kruys A."/>
            <person name="Hutchinson M.I."/>
            <person name="Powell A.J."/>
            <person name="Barry K."/>
            <person name="Miller A.N."/>
            <person name="Grigoriev I.V."/>
            <person name="Debuchy R."/>
            <person name="Gladieux P."/>
            <person name="Hiltunen Thoren M."/>
            <person name="Johannesson H."/>
        </authorList>
    </citation>
    <scope>NUCLEOTIDE SEQUENCE</scope>
    <source>
        <strain evidence="2">CBS 958.72</strain>
    </source>
</reference>
<accession>A0AAE0N4U7</accession>
<comment type="caution">
    <text evidence="2">The sequence shown here is derived from an EMBL/GenBank/DDBJ whole genome shotgun (WGS) entry which is preliminary data.</text>
</comment>
<evidence type="ECO:0000313" key="2">
    <source>
        <dbReference type="EMBL" id="KAK3369494.1"/>
    </source>
</evidence>
<organism evidence="2 3">
    <name type="scientific">Lasiosphaeria ovina</name>
    <dbReference type="NCBI Taxonomy" id="92902"/>
    <lineage>
        <taxon>Eukaryota</taxon>
        <taxon>Fungi</taxon>
        <taxon>Dikarya</taxon>
        <taxon>Ascomycota</taxon>
        <taxon>Pezizomycotina</taxon>
        <taxon>Sordariomycetes</taxon>
        <taxon>Sordariomycetidae</taxon>
        <taxon>Sordariales</taxon>
        <taxon>Lasiosphaeriaceae</taxon>
        <taxon>Lasiosphaeria</taxon>
    </lineage>
</organism>
<sequence length="427" mass="47278">MPGRKQEADNLTTLFSLKLGYTVERYEIPSTPSLAHNAETHTASPDLTLNIQKQIMALVENTPTAPRSLTIIHYGGHGDEDQLEGRRNGKSVWGAYPARAAAKKRVIPDNVELLAACAMDIETLYPALSLEVRVRGELSNAVLNELLIWLKDKAPIEVSRVSVTEQIDRVRNAEAHVNTGPQEQRGRRPWARMATLPEVDRKEVEAEWKRFTITTCTITAWFKSHDGPADQLDERQVSSLDAVIGSLDEDTGRLERVIEKVILSHPGMQAREAVLKELRNGSLARFDKDLLLRQKILEPAPDPSSEMTLELGVPIVTTRSTGSTSNQLVRANLAGHGAVLVEYKVLDMTQPPAAQNENKARIERLARVLKATGPVPQAYRTPECLGYETRRRPPPAHYHGKAGDPHLPTLGKRFKPASPSGVGRSRI</sequence>
<reference evidence="2" key="2">
    <citation type="submission" date="2023-06" db="EMBL/GenBank/DDBJ databases">
        <authorList>
            <consortium name="Lawrence Berkeley National Laboratory"/>
            <person name="Haridas S."/>
            <person name="Hensen N."/>
            <person name="Bonometti L."/>
            <person name="Westerberg I."/>
            <person name="Brannstrom I.O."/>
            <person name="Guillou S."/>
            <person name="Cros-Aarteil S."/>
            <person name="Calhoun S."/>
            <person name="Kuo A."/>
            <person name="Mondo S."/>
            <person name="Pangilinan J."/>
            <person name="Riley R."/>
            <person name="Labutti K."/>
            <person name="Andreopoulos B."/>
            <person name="Lipzen A."/>
            <person name="Chen C."/>
            <person name="Yanf M."/>
            <person name="Daum C."/>
            <person name="Ng V."/>
            <person name="Clum A."/>
            <person name="Steindorff A."/>
            <person name="Ohm R."/>
            <person name="Martin F."/>
            <person name="Silar P."/>
            <person name="Natvig D."/>
            <person name="Lalanne C."/>
            <person name="Gautier V."/>
            <person name="Ament-Velasquez S.L."/>
            <person name="Kruys A."/>
            <person name="Hutchinson M.I."/>
            <person name="Powell A.J."/>
            <person name="Barry K."/>
            <person name="Miller A.N."/>
            <person name="Grigoriev I.V."/>
            <person name="Debuchy R."/>
            <person name="Gladieux P."/>
            <person name="Thoren M.H."/>
            <person name="Johannesson H."/>
        </authorList>
    </citation>
    <scope>NUCLEOTIDE SEQUENCE</scope>
    <source>
        <strain evidence="2">CBS 958.72</strain>
    </source>
</reference>
<evidence type="ECO:0000313" key="3">
    <source>
        <dbReference type="Proteomes" id="UP001287356"/>
    </source>
</evidence>
<dbReference type="Proteomes" id="UP001287356">
    <property type="component" value="Unassembled WGS sequence"/>
</dbReference>
<gene>
    <name evidence="2" type="ORF">B0T24DRAFT_722388</name>
</gene>
<proteinExistence type="predicted"/>
<protein>
    <submittedName>
        <fullName evidence="2">Uncharacterized protein</fullName>
    </submittedName>
</protein>
<dbReference type="AlphaFoldDB" id="A0AAE0N4U7"/>
<dbReference type="EMBL" id="JAULSN010000006">
    <property type="protein sequence ID" value="KAK3369494.1"/>
    <property type="molecule type" value="Genomic_DNA"/>
</dbReference>
<keyword evidence="3" id="KW-1185">Reference proteome</keyword>
<name>A0AAE0N4U7_9PEZI</name>
<evidence type="ECO:0000256" key="1">
    <source>
        <dbReference type="SAM" id="MobiDB-lite"/>
    </source>
</evidence>
<feature type="region of interest" description="Disordered" evidence="1">
    <location>
        <begin position="387"/>
        <end position="427"/>
    </location>
</feature>